<protein>
    <submittedName>
        <fullName evidence="1 2">Uncharacterized protein</fullName>
    </submittedName>
</protein>
<dbReference type="EMBL" id="JH993078">
    <property type="protein sequence ID" value="EKX36166.1"/>
    <property type="molecule type" value="Genomic_DNA"/>
</dbReference>
<proteinExistence type="predicted"/>
<dbReference type="RefSeq" id="XP_005823146.1">
    <property type="nucleotide sequence ID" value="XM_005823089.1"/>
</dbReference>
<dbReference type="PaxDb" id="55529-EKX36166"/>
<evidence type="ECO:0000313" key="2">
    <source>
        <dbReference type="EnsemblProtists" id="EKX36166"/>
    </source>
</evidence>
<dbReference type="EnsemblProtists" id="EKX36166">
    <property type="protein sequence ID" value="EKX36166"/>
    <property type="gene ID" value="GUITHDRAFT_117684"/>
</dbReference>
<gene>
    <name evidence="1" type="ORF">GUITHDRAFT_117684</name>
</gene>
<dbReference type="AlphaFoldDB" id="L1IIV4"/>
<accession>L1IIV4</accession>
<reference evidence="1 3" key="1">
    <citation type="journal article" date="2012" name="Nature">
        <title>Algal genomes reveal evolutionary mosaicism and the fate of nucleomorphs.</title>
        <authorList>
            <consortium name="DOE Joint Genome Institute"/>
            <person name="Curtis B.A."/>
            <person name="Tanifuji G."/>
            <person name="Burki F."/>
            <person name="Gruber A."/>
            <person name="Irimia M."/>
            <person name="Maruyama S."/>
            <person name="Arias M.C."/>
            <person name="Ball S.G."/>
            <person name="Gile G.H."/>
            <person name="Hirakawa Y."/>
            <person name="Hopkins J.F."/>
            <person name="Kuo A."/>
            <person name="Rensing S.A."/>
            <person name="Schmutz J."/>
            <person name="Symeonidi A."/>
            <person name="Elias M."/>
            <person name="Eveleigh R.J."/>
            <person name="Herman E.K."/>
            <person name="Klute M.J."/>
            <person name="Nakayama T."/>
            <person name="Obornik M."/>
            <person name="Reyes-Prieto A."/>
            <person name="Armbrust E.V."/>
            <person name="Aves S.J."/>
            <person name="Beiko R.G."/>
            <person name="Coutinho P."/>
            <person name="Dacks J.B."/>
            <person name="Durnford D.G."/>
            <person name="Fast N.M."/>
            <person name="Green B.R."/>
            <person name="Grisdale C.J."/>
            <person name="Hempel F."/>
            <person name="Henrissat B."/>
            <person name="Hoppner M.P."/>
            <person name="Ishida K."/>
            <person name="Kim E."/>
            <person name="Koreny L."/>
            <person name="Kroth P.G."/>
            <person name="Liu Y."/>
            <person name="Malik S.B."/>
            <person name="Maier U.G."/>
            <person name="McRose D."/>
            <person name="Mock T."/>
            <person name="Neilson J.A."/>
            <person name="Onodera N.T."/>
            <person name="Poole A.M."/>
            <person name="Pritham E.J."/>
            <person name="Richards T.A."/>
            <person name="Rocap G."/>
            <person name="Roy S.W."/>
            <person name="Sarai C."/>
            <person name="Schaack S."/>
            <person name="Shirato S."/>
            <person name="Slamovits C.H."/>
            <person name="Spencer D.F."/>
            <person name="Suzuki S."/>
            <person name="Worden A.Z."/>
            <person name="Zauner S."/>
            <person name="Barry K."/>
            <person name="Bell C."/>
            <person name="Bharti A.K."/>
            <person name="Crow J.A."/>
            <person name="Grimwood J."/>
            <person name="Kramer R."/>
            <person name="Lindquist E."/>
            <person name="Lucas S."/>
            <person name="Salamov A."/>
            <person name="McFadden G.I."/>
            <person name="Lane C.E."/>
            <person name="Keeling P.J."/>
            <person name="Gray M.W."/>
            <person name="Grigoriev I.V."/>
            <person name="Archibald J.M."/>
        </authorList>
    </citation>
    <scope>NUCLEOTIDE SEQUENCE</scope>
    <source>
        <strain evidence="1 3">CCMP2712</strain>
    </source>
</reference>
<dbReference type="GeneID" id="17292919"/>
<organism evidence="1">
    <name type="scientific">Guillardia theta (strain CCMP2712)</name>
    <name type="common">Cryptophyte</name>
    <dbReference type="NCBI Taxonomy" id="905079"/>
    <lineage>
        <taxon>Eukaryota</taxon>
        <taxon>Cryptophyceae</taxon>
        <taxon>Pyrenomonadales</taxon>
        <taxon>Geminigeraceae</taxon>
        <taxon>Guillardia</taxon>
    </lineage>
</organism>
<evidence type="ECO:0000313" key="3">
    <source>
        <dbReference type="Proteomes" id="UP000011087"/>
    </source>
</evidence>
<keyword evidence="3" id="KW-1185">Reference proteome</keyword>
<sequence length="195" mass="22922">MFTEIYRLQSNAEERARKRPRFEAHPAKVTLSFKVRDEELDTVTIRTVTICNERFETFAPPKLAELKEKLTTTTSKEKKDTIASAIKQLEGALEKAKAVDRITVPTEDVIECFHSMAVKAVHWYPYYVRQTHYEHAPLFINHGVVFVADGYYDRDSDKYFHYIRKYNIDKDDHFLSYAERTKTEVAWLMESVSEE</sequence>
<name>L1IIV4_GUITC</name>
<reference evidence="3" key="2">
    <citation type="submission" date="2012-11" db="EMBL/GenBank/DDBJ databases">
        <authorList>
            <person name="Kuo A."/>
            <person name="Curtis B.A."/>
            <person name="Tanifuji G."/>
            <person name="Burki F."/>
            <person name="Gruber A."/>
            <person name="Irimia M."/>
            <person name="Maruyama S."/>
            <person name="Arias M.C."/>
            <person name="Ball S.G."/>
            <person name="Gile G.H."/>
            <person name="Hirakawa Y."/>
            <person name="Hopkins J.F."/>
            <person name="Rensing S.A."/>
            <person name="Schmutz J."/>
            <person name="Symeonidi A."/>
            <person name="Elias M."/>
            <person name="Eveleigh R.J."/>
            <person name="Herman E.K."/>
            <person name="Klute M.J."/>
            <person name="Nakayama T."/>
            <person name="Obornik M."/>
            <person name="Reyes-Prieto A."/>
            <person name="Armbrust E.V."/>
            <person name="Aves S.J."/>
            <person name="Beiko R.G."/>
            <person name="Coutinho P."/>
            <person name="Dacks J.B."/>
            <person name="Durnford D.G."/>
            <person name="Fast N.M."/>
            <person name="Green B.R."/>
            <person name="Grisdale C."/>
            <person name="Hempe F."/>
            <person name="Henrissat B."/>
            <person name="Hoppner M.P."/>
            <person name="Ishida K.-I."/>
            <person name="Kim E."/>
            <person name="Koreny L."/>
            <person name="Kroth P.G."/>
            <person name="Liu Y."/>
            <person name="Malik S.-B."/>
            <person name="Maier U.G."/>
            <person name="McRose D."/>
            <person name="Mock T."/>
            <person name="Neilson J.A."/>
            <person name="Onodera N.T."/>
            <person name="Poole A.M."/>
            <person name="Pritham E.J."/>
            <person name="Richards T.A."/>
            <person name="Rocap G."/>
            <person name="Roy S.W."/>
            <person name="Sarai C."/>
            <person name="Schaack S."/>
            <person name="Shirato S."/>
            <person name="Slamovits C.H."/>
            <person name="Spencer D.F."/>
            <person name="Suzuki S."/>
            <person name="Worden A.Z."/>
            <person name="Zauner S."/>
            <person name="Barry K."/>
            <person name="Bell C."/>
            <person name="Bharti A.K."/>
            <person name="Crow J.A."/>
            <person name="Grimwood J."/>
            <person name="Kramer R."/>
            <person name="Lindquist E."/>
            <person name="Lucas S."/>
            <person name="Salamov A."/>
            <person name="McFadden G.I."/>
            <person name="Lane C.E."/>
            <person name="Keeling P.J."/>
            <person name="Gray M.W."/>
            <person name="Grigoriev I.V."/>
            <person name="Archibald J.M."/>
        </authorList>
    </citation>
    <scope>NUCLEOTIDE SEQUENCE</scope>
    <source>
        <strain evidence="3">CCMP2712</strain>
    </source>
</reference>
<dbReference type="KEGG" id="gtt:GUITHDRAFT_117684"/>
<evidence type="ECO:0000313" key="1">
    <source>
        <dbReference type="EMBL" id="EKX36166.1"/>
    </source>
</evidence>
<reference evidence="2" key="3">
    <citation type="submission" date="2015-06" db="UniProtKB">
        <authorList>
            <consortium name="EnsemblProtists"/>
        </authorList>
    </citation>
    <scope>IDENTIFICATION</scope>
</reference>
<dbReference type="Proteomes" id="UP000011087">
    <property type="component" value="Unassembled WGS sequence"/>
</dbReference>
<dbReference type="HOGENOM" id="CLU_1398719_0_0_1"/>